<dbReference type="EMBL" id="BART01002683">
    <property type="protein sequence ID" value="GAG66139.1"/>
    <property type="molecule type" value="Genomic_DNA"/>
</dbReference>
<dbReference type="PANTHER" id="PTHR11908">
    <property type="entry name" value="XANTHINE DEHYDROGENASE"/>
    <property type="match status" value="1"/>
</dbReference>
<dbReference type="PANTHER" id="PTHR11908:SF157">
    <property type="entry name" value="XANTHINE DEHYDROGENASE SUBUNIT D-RELATED"/>
    <property type="match status" value="1"/>
</dbReference>
<dbReference type="GO" id="GO:0005506">
    <property type="term" value="F:iron ion binding"/>
    <property type="evidence" value="ECO:0007669"/>
    <property type="project" value="InterPro"/>
</dbReference>
<name>X0ZA71_9ZZZZ</name>
<dbReference type="Pfam" id="PF02738">
    <property type="entry name" value="MoCoBD_1"/>
    <property type="match status" value="1"/>
</dbReference>
<evidence type="ECO:0000313" key="3">
    <source>
        <dbReference type="EMBL" id="GAG66139.1"/>
    </source>
</evidence>
<feature type="non-terminal residue" evidence="3">
    <location>
        <position position="1"/>
    </location>
</feature>
<organism evidence="3">
    <name type="scientific">marine sediment metagenome</name>
    <dbReference type="NCBI Taxonomy" id="412755"/>
    <lineage>
        <taxon>unclassified sequences</taxon>
        <taxon>metagenomes</taxon>
        <taxon>ecological metagenomes</taxon>
    </lineage>
</organism>
<proteinExistence type="predicted"/>
<evidence type="ECO:0000259" key="1">
    <source>
        <dbReference type="Pfam" id="PF02738"/>
    </source>
</evidence>
<dbReference type="InterPro" id="IPR008274">
    <property type="entry name" value="AldOxase/xan_DH_MoCoBD1"/>
</dbReference>
<dbReference type="AlphaFoldDB" id="X0ZA71"/>
<gene>
    <name evidence="3" type="ORF">S01H4_07991</name>
</gene>
<dbReference type="InterPro" id="IPR016208">
    <property type="entry name" value="Ald_Oxase/xanthine_DH-like"/>
</dbReference>
<dbReference type="Pfam" id="PF20256">
    <property type="entry name" value="MoCoBD_2"/>
    <property type="match status" value="1"/>
</dbReference>
<dbReference type="SUPFAM" id="SSF56003">
    <property type="entry name" value="Molybdenum cofactor-binding domain"/>
    <property type="match status" value="1"/>
</dbReference>
<feature type="domain" description="Aldehyde oxidase/xanthine dehydrogenase first molybdopterin binding" evidence="1">
    <location>
        <begin position="9"/>
        <end position="243"/>
    </location>
</feature>
<reference evidence="3" key="1">
    <citation type="journal article" date="2014" name="Front. Microbiol.">
        <title>High frequency of phylogenetically diverse reductive dehalogenase-homologous genes in deep subseafloor sedimentary metagenomes.</title>
        <authorList>
            <person name="Kawai M."/>
            <person name="Futagami T."/>
            <person name="Toyoda A."/>
            <person name="Takaki Y."/>
            <person name="Nishi S."/>
            <person name="Hori S."/>
            <person name="Arai W."/>
            <person name="Tsubouchi T."/>
            <person name="Morono Y."/>
            <person name="Uchiyama I."/>
            <person name="Ito T."/>
            <person name="Fujiyama A."/>
            <person name="Inagaki F."/>
            <person name="Takami H."/>
        </authorList>
    </citation>
    <scope>NUCLEOTIDE SEQUENCE</scope>
    <source>
        <strain evidence="3">Expedition CK06-06</strain>
    </source>
</reference>
<comment type="caution">
    <text evidence="3">The sequence shown here is derived from an EMBL/GenBank/DDBJ whole genome shotgun (WGS) entry which is preliminary data.</text>
</comment>
<dbReference type="GO" id="GO:0016491">
    <property type="term" value="F:oxidoreductase activity"/>
    <property type="evidence" value="ECO:0007669"/>
    <property type="project" value="InterPro"/>
</dbReference>
<dbReference type="InterPro" id="IPR046867">
    <property type="entry name" value="AldOxase/xan_DH_MoCoBD2"/>
</dbReference>
<feature type="non-terminal residue" evidence="3">
    <location>
        <position position="447"/>
    </location>
</feature>
<dbReference type="Gene3D" id="3.30.365.10">
    <property type="entry name" value="Aldehyde oxidase/xanthine dehydrogenase, molybdopterin binding domain"/>
    <property type="match status" value="3"/>
</dbReference>
<dbReference type="InterPro" id="IPR037165">
    <property type="entry name" value="AldOxase/xan_DH_Mopterin-bd_sf"/>
</dbReference>
<evidence type="ECO:0000259" key="2">
    <source>
        <dbReference type="Pfam" id="PF20256"/>
    </source>
</evidence>
<sequence>YDAVNNISNQVLITVGDAEQGFKESDHIRQDRFVIPTTSHIALEPHGALASFDSAGKLNVWLSHMGYEHKRYWLAKTLGIPISKVRVNKTYVGGAFGGKISLFPYELLAAFLSKKTGRPVKIILSRSEVLSTCHTSRRFIVDVKTGVKRDGTIMAQHIKIIDDAGAYRSSSPTALYLAHVFRHAIYNIPNVRHEGVGVYTNKLFTGPKRGHSLQQISFAVESQLDMIAEELGIDPLELRLKNLRKKGDILPNGDRLDSYGLPECLRLAAESSGWKQKWGKQPNRGVGIGTGGMFSGGHNYPFGSAAFVKLNPDGRFTLFTGQTEFGGGVDTVMAQIAAEELGLTIDDIVVVSGDSELCPYDIGNWLSGGVYVSGQAVRRAAADAKQQLLAYATEALETKIDQLEINNGRIYVKANPDKAVSLSALGKGSSALEATTPESNILHCFGI</sequence>
<protein>
    <submittedName>
        <fullName evidence="3">Uncharacterized protein</fullName>
    </submittedName>
</protein>
<accession>X0ZA71</accession>
<feature type="domain" description="Aldehyde oxidase/xanthine dehydrogenase second molybdopterin binding" evidence="2">
    <location>
        <begin position="268"/>
        <end position="427"/>
    </location>
</feature>